<keyword evidence="3" id="KW-1185">Reference proteome</keyword>
<dbReference type="AlphaFoldDB" id="A0A267MJI0"/>
<dbReference type="Proteomes" id="UP000216024">
    <property type="component" value="Unassembled WGS sequence"/>
</dbReference>
<organism evidence="2 3">
    <name type="scientific">Anaeromicrobium sediminis</name>
    <dbReference type="NCBI Taxonomy" id="1478221"/>
    <lineage>
        <taxon>Bacteria</taxon>
        <taxon>Bacillati</taxon>
        <taxon>Bacillota</taxon>
        <taxon>Clostridia</taxon>
        <taxon>Peptostreptococcales</taxon>
        <taxon>Thermotaleaceae</taxon>
        <taxon>Anaeromicrobium</taxon>
    </lineage>
</organism>
<dbReference type="InterPro" id="IPR011852">
    <property type="entry name" value="TRAP_TAXI"/>
</dbReference>
<name>A0A267MJI0_9FIRM</name>
<dbReference type="Gene3D" id="3.40.190.10">
    <property type="entry name" value="Periplasmic binding protein-like II"/>
    <property type="match status" value="2"/>
</dbReference>
<feature type="chain" id="PRO_5038883616" description="C4-dicarboxylate ABC transporter substrate-binding protein" evidence="1">
    <location>
        <begin position="24"/>
        <end position="334"/>
    </location>
</feature>
<comment type="caution">
    <text evidence="2">The sequence shown here is derived from an EMBL/GenBank/DDBJ whole genome shotgun (WGS) entry which is preliminary data.</text>
</comment>
<evidence type="ECO:0000313" key="3">
    <source>
        <dbReference type="Proteomes" id="UP000216024"/>
    </source>
</evidence>
<protein>
    <recommendedName>
        <fullName evidence="4">C4-dicarboxylate ABC transporter substrate-binding protein</fullName>
    </recommendedName>
</protein>
<dbReference type="PANTHER" id="PTHR42941">
    <property type="entry name" value="SLL1037 PROTEIN"/>
    <property type="match status" value="1"/>
</dbReference>
<proteinExistence type="predicted"/>
<dbReference type="EMBL" id="NIBG01000006">
    <property type="protein sequence ID" value="PAB59607.1"/>
    <property type="molecule type" value="Genomic_DNA"/>
</dbReference>
<dbReference type="SUPFAM" id="SSF53850">
    <property type="entry name" value="Periplasmic binding protein-like II"/>
    <property type="match status" value="1"/>
</dbReference>
<dbReference type="NCBIfam" id="TIGR02122">
    <property type="entry name" value="TRAP_TAXI"/>
    <property type="match status" value="1"/>
</dbReference>
<dbReference type="RefSeq" id="WP_095132966.1">
    <property type="nucleotide sequence ID" value="NZ_NIBG01000006.1"/>
</dbReference>
<evidence type="ECO:0000313" key="2">
    <source>
        <dbReference type="EMBL" id="PAB59607.1"/>
    </source>
</evidence>
<reference evidence="2 3" key="1">
    <citation type="submission" date="2017-06" db="EMBL/GenBank/DDBJ databases">
        <title>Draft genome sequence of anaerobic fermentative bacterium Anaeromicrobium sediminis DY2726D isolated from West Pacific Ocean sediments.</title>
        <authorList>
            <person name="Zeng X."/>
        </authorList>
    </citation>
    <scope>NUCLEOTIDE SEQUENCE [LARGE SCALE GENOMIC DNA]</scope>
    <source>
        <strain evidence="2 3">DY2726D</strain>
    </source>
</reference>
<dbReference type="OrthoDB" id="9776669at2"/>
<evidence type="ECO:0000256" key="1">
    <source>
        <dbReference type="SAM" id="SignalP"/>
    </source>
</evidence>
<gene>
    <name evidence="2" type="ORF">CCE28_08535</name>
</gene>
<feature type="signal peptide" evidence="1">
    <location>
        <begin position="1"/>
        <end position="23"/>
    </location>
</feature>
<sequence length="334" mass="36960">MRRKIKYCFVLAISIFILLTNVACNYADKEIIETDNTEIKYEKITIATGESSGTYYPIGAAITAIITKYISGIDAIAEPTSGSIESLKLLKNKEVDFILVASNTAYASYKGEKPFHEPHENLRAIANLYPEVFQFVVLKNSGMKNIYDLRGKRIAVGKVNSGTFRTAKELLKYHGITFDDITAKPLSFKEGLAALQKNEVDCVIIGSGMPTAAVVDISVMMDIDLLSIDKGVFSKEDNMKYLKLFTIKEGTYKGVDRDVVTVASSALLATNSDVDENLVNETLEALFKHVDEIEGAHPQGKNIKLENNISGMPIPMHFGAIKYYNKFKIINGNE</sequence>
<keyword evidence="1" id="KW-0732">Signal</keyword>
<dbReference type="Pfam" id="PF16868">
    <property type="entry name" value="NMT1_3"/>
    <property type="match status" value="1"/>
</dbReference>
<dbReference type="PANTHER" id="PTHR42941:SF1">
    <property type="entry name" value="SLL1037 PROTEIN"/>
    <property type="match status" value="1"/>
</dbReference>
<accession>A0A267MJI0</accession>
<evidence type="ECO:0008006" key="4">
    <source>
        <dbReference type="Google" id="ProtNLM"/>
    </source>
</evidence>